<dbReference type="EMBL" id="WMLF01000863">
    <property type="protein sequence ID" value="MBB1247232.1"/>
    <property type="molecule type" value="Genomic_DNA"/>
</dbReference>
<evidence type="ECO:0000259" key="2">
    <source>
        <dbReference type="Pfam" id="PF02374"/>
    </source>
</evidence>
<accession>A0ABR6EQ76</accession>
<dbReference type="Gene3D" id="3.40.50.300">
    <property type="entry name" value="P-loop containing nucleotide triphosphate hydrolases"/>
    <property type="match status" value="1"/>
</dbReference>
<evidence type="ECO:0000256" key="1">
    <source>
        <dbReference type="ARBA" id="ARBA00011040"/>
    </source>
</evidence>
<keyword evidence="4" id="KW-1185">Reference proteome</keyword>
<reference evidence="4" key="1">
    <citation type="journal article" date="2020" name="Syst. Appl. Microbiol.">
        <title>Streptomyces alkaliterrae sp. nov., isolated from an alkaline soil, and emended descriptions of Streptomyces alkaliphilus, Streptomyces calidiresistens and Streptomyces durbertensis.</title>
        <authorList>
            <person name="Swiecimska M."/>
            <person name="Golinska P."/>
            <person name="Nouioui I."/>
            <person name="Wypij M."/>
            <person name="Rai M."/>
            <person name="Sangal V."/>
            <person name="Goodfellow M."/>
        </authorList>
    </citation>
    <scope>NUCLEOTIDE SEQUENCE [LARGE SCALE GENOMIC DNA]</scope>
    <source>
        <strain evidence="4">DSM 104538</strain>
    </source>
</reference>
<feature type="domain" description="ArsA/GET3 Anion-transporting ATPase-like" evidence="2">
    <location>
        <begin position="63"/>
        <end position="277"/>
    </location>
</feature>
<name>A0ABR6EQ76_9ACTN</name>
<proteinExistence type="inferred from homology"/>
<evidence type="ECO:0000313" key="3">
    <source>
        <dbReference type="EMBL" id="MBB1247232.1"/>
    </source>
</evidence>
<gene>
    <name evidence="3" type="ORF">GL263_27340</name>
</gene>
<protein>
    <submittedName>
        <fullName evidence="3">ArsA family ATPase</fullName>
    </submittedName>
</protein>
<comment type="caution">
    <text evidence="3">The sequence shown here is derived from an EMBL/GenBank/DDBJ whole genome shotgun (WGS) entry which is preliminary data.</text>
</comment>
<dbReference type="Proteomes" id="UP000766698">
    <property type="component" value="Unassembled WGS sequence"/>
</dbReference>
<organism evidence="3 4">
    <name type="scientific">Streptomyces durbertensis</name>
    <dbReference type="NCBI Taxonomy" id="2448886"/>
    <lineage>
        <taxon>Bacteria</taxon>
        <taxon>Bacillati</taxon>
        <taxon>Actinomycetota</taxon>
        <taxon>Actinomycetes</taxon>
        <taxon>Kitasatosporales</taxon>
        <taxon>Streptomycetaceae</taxon>
        <taxon>Streptomyces</taxon>
    </lineage>
</organism>
<comment type="similarity">
    <text evidence="1">Belongs to the arsA ATPase family.</text>
</comment>
<dbReference type="Pfam" id="PF02374">
    <property type="entry name" value="ArsA_ATPase"/>
    <property type="match status" value="1"/>
</dbReference>
<dbReference type="PANTHER" id="PTHR10803:SF3">
    <property type="entry name" value="ATPASE GET3"/>
    <property type="match status" value="1"/>
</dbReference>
<dbReference type="InterPro" id="IPR016300">
    <property type="entry name" value="ATPase_ArsA/GET3"/>
</dbReference>
<dbReference type="PANTHER" id="PTHR10803">
    <property type="entry name" value="ARSENICAL PUMP-DRIVING ATPASE ARSENITE-TRANSLOCATING ATPASE"/>
    <property type="match status" value="1"/>
</dbReference>
<dbReference type="SUPFAM" id="SSF52540">
    <property type="entry name" value="P-loop containing nucleoside triphosphate hydrolases"/>
    <property type="match status" value="1"/>
</dbReference>
<dbReference type="RefSeq" id="WP_182858408.1">
    <property type="nucleotide sequence ID" value="NZ_WMLF01000863.1"/>
</dbReference>
<sequence>PGPAEAVRVQFVTGAGGAGRTTVAAATALAAGRRGVRTALVTQAADVPHPADGGTGEVTVVPVDRTADFRQRLAALQDGALGLLDQFGAQPLESDEITELPGAEPLALLRALRQAADGRHDLVVVDLPPAAEAVRLLALPDQLDRYLRRLLPPERQAARALRPVLAQLVGVPMPARRLYETAERWRAELARVRELVEGPGSSAVLVVDPAPAGVDLVTEAQAGLALFGVPVEAVFAARMLPTGSPDPWLAGLAAEQHKACAELGDRLGTLPLIELPHLGRAPADT</sequence>
<feature type="non-terminal residue" evidence="3">
    <location>
        <position position="285"/>
    </location>
</feature>
<dbReference type="InterPro" id="IPR025723">
    <property type="entry name" value="ArsA/GET3_ATPase-like"/>
</dbReference>
<evidence type="ECO:0000313" key="4">
    <source>
        <dbReference type="Proteomes" id="UP000766698"/>
    </source>
</evidence>
<feature type="non-terminal residue" evidence="3">
    <location>
        <position position="1"/>
    </location>
</feature>
<dbReference type="InterPro" id="IPR027417">
    <property type="entry name" value="P-loop_NTPase"/>
</dbReference>